<feature type="compositionally biased region" description="Basic and acidic residues" evidence="1">
    <location>
        <begin position="1"/>
        <end position="25"/>
    </location>
</feature>
<organism evidence="2 3">
    <name type="scientific">Arthrobacter liuii</name>
    <dbReference type="NCBI Taxonomy" id="1476996"/>
    <lineage>
        <taxon>Bacteria</taxon>
        <taxon>Bacillati</taxon>
        <taxon>Actinomycetota</taxon>
        <taxon>Actinomycetes</taxon>
        <taxon>Micrococcales</taxon>
        <taxon>Micrococcaceae</taxon>
        <taxon>Arthrobacter</taxon>
    </lineage>
</organism>
<dbReference type="Proteomes" id="UP000643279">
    <property type="component" value="Unassembled WGS sequence"/>
</dbReference>
<evidence type="ECO:0000313" key="3">
    <source>
        <dbReference type="Proteomes" id="UP000643279"/>
    </source>
</evidence>
<reference evidence="3" key="1">
    <citation type="journal article" date="2019" name="Int. J. Syst. Evol. Microbiol.">
        <title>The Global Catalogue of Microorganisms (GCM) 10K type strain sequencing project: providing services to taxonomists for standard genome sequencing and annotation.</title>
        <authorList>
            <consortium name="The Broad Institute Genomics Platform"/>
            <consortium name="The Broad Institute Genome Sequencing Center for Infectious Disease"/>
            <person name="Wu L."/>
            <person name="Ma J."/>
        </authorList>
    </citation>
    <scope>NUCLEOTIDE SEQUENCE [LARGE SCALE GENOMIC DNA]</scope>
    <source>
        <strain evidence="3">CGMCC 1.12778</strain>
    </source>
</reference>
<protein>
    <submittedName>
        <fullName evidence="2">Uncharacterized protein</fullName>
    </submittedName>
</protein>
<dbReference type="EMBL" id="BMFW01000048">
    <property type="protein sequence ID" value="GGI02577.1"/>
    <property type="molecule type" value="Genomic_DNA"/>
</dbReference>
<proteinExistence type="predicted"/>
<keyword evidence="3" id="KW-1185">Reference proteome</keyword>
<sequence>MAHDGRIRQQEEGFGHQRAKGREGEAEYFPGRAAGAGRSGRSWLLWHAASLTAPGGRNGPGMTKTTIVQI</sequence>
<gene>
    <name evidence="2" type="ORF">GCM10007170_44640</name>
</gene>
<evidence type="ECO:0000256" key="1">
    <source>
        <dbReference type="SAM" id="MobiDB-lite"/>
    </source>
</evidence>
<evidence type="ECO:0000313" key="2">
    <source>
        <dbReference type="EMBL" id="GGI02577.1"/>
    </source>
</evidence>
<accession>A0ABQ2AYQ5</accession>
<name>A0ABQ2AYQ5_9MICC</name>
<feature type="region of interest" description="Disordered" evidence="1">
    <location>
        <begin position="1"/>
        <end position="33"/>
    </location>
</feature>
<comment type="caution">
    <text evidence="2">The sequence shown here is derived from an EMBL/GenBank/DDBJ whole genome shotgun (WGS) entry which is preliminary data.</text>
</comment>